<dbReference type="HOGENOM" id="CLU_694777_0_0_1"/>
<dbReference type="Proteomes" id="UP000054279">
    <property type="component" value="Unassembled WGS sequence"/>
</dbReference>
<keyword evidence="2" id="KW-1185">Reference proteome</keyword>
<accession>A0A0C9USR0</accession>
<name>A0A0C9USR0_SPHS4</name>
<proteinExistence type="predicted"/>
<evidence type="ECO:0000313" key="1">
    <source>
        <dbReference type="EMBL" id="KIJ37854.1"/>
    </source>
</evidence>
<sequence>MSLAGGGLSLQGGLDASAYRDEIWCSLSWLLILRRKLAVYRISSVLTGVAGWRTPVSTEHISIPSLSWLSVLHGKLAMSTERMSMPTGDSLFLQVSLADGHPFPQNTCLYLQVSLAGGGLSLQGGLDVYSYKYEIWCSLSWLSVLHPKLTVYRISPVPTGVTGLAEASLYRTHAYFCRISPVLTGVASWRTPVSIERMPIPIGMVFPLLALGSRKTDRLYRISPVPTGVASCRMPVSIERMLIPIGMVFLLLALGSARETGHLYRVSPAPTGVSGWPTPVPTERIPMPTGMVFLLAHSSAGETDRPYRISAVPTGMAFSLRSRVLSLPGRRLHRIFGFPTDMALSLSPVSTGEYGDRLSTDALIWDWGGDMHAFWWVWLSLQTRVADPISTGRRGTSGVIGKHM</sequence>
<reference evidence="1 2" key="1">
    <citation type="submission" date="2014-06" db="EMBL/GenBank/DDBJ databases">
        <title>Evolutionary Origins and Diversification of the Mycorrhizal Mutualists.</title>
        <authorList>
            <consortium name="DOE Joint Genome Institute"/>
            <consortium name="Mycorrhizal Genomics Consortium"/>
            <person name="Kohler A."/>
            <person name="Kuo A."/>
            <person name="Nagy L.G."/>
            <person name="Floudas D."/>
            <person name="Copeland A."/>
            <person name="Barry K.W."/>
            <person name="Cichocki N."/>
            <person name="Veneault-Fourrey C."/>
            <person name="LaButti K."/>
            <person name="Lindquist E.A."/>
            <person name="Lipzen A."/>
            <person name="Lundell T."/>
            <person name="Morin E."/>
            <person name="Murat C."/>
            <person name="Riley R."/>
            <person name="Ohm R."/>
            <person name="Sun H."/>
            <person name="Tunlid A."/>
            <person name="Henrissat B."/>
            <person name="Grigoriev I.V."/>
            <person name="Hibbett D.S."/>
            <person name="Martin F."/>
        </authorList>
    </citation>
    <scope>NUCLEOTIDE SEQUENCE [LARGE SCALE GENOMIC DNA]</scope>
    <source>
        <strain evidence="1 2">SS14</strain>
    </source>
</reference>
<evidence type="ECO:0000313" key="2">
    <source>
        <dbReference type="Proteomes" id="UP000054279"/>
    </source>
</evidence>
<dbReference type="EMBL" id="KN837165">
    <property type="protein sequence ID" value="KIJ37854.1"/>
    <property type="molecule type" value="Genomic_DNA"/>
</dbReference>
<organism evidence="1 2">
    <name type="scientific">Sphaerobolus stellatus (strain SS14)</name>
    <dbReference type="NCBI Taxonomy" id="990650"/>
    <lineage>
        <taxon>Eukaryota</taxon>
        <taxon>Fungi</taxon>
        <taxon>Dikarya</taxon>
        <taxon>Basidiomycota</taxon>
        <taxon>Agaricomycotina</taxon>
        <taxon>Agaricomycetes</taxon>
        <taxon>Phallomycetidae</taxon>
        <taxon>Geastrales</taxon>
        <taxon>Sphaerobolaceae</taxon>
        <taxon>Sphaerobolus</taxon>
    </lineage>
</organism>
<protein>
    <submittedName>
        <fullName evidence="1">Unplaced genomic scaffold SPHSTscaffold_90, whole genome shotgun sequence</fullName>
    </submittedName>
</protein>
<gene>
    <name evidence="1" type="ORF">M422DRAFT_259461</name>
</gene>
<dbReference type="AlphaFoldDB" id="A0A0C9USR0"/>